<protein>
    <recommendedName>
        <fullName evidence="6">Cytochrome P450</fullName>
    </recommendedName>
</protein>
<dbReference type="GO" id="GO:0004497">
    <property type="term" value="F:monooxygenase activity"/>
    <property type="evidence" value="ECO:0007669"/>
    <property type="project" value="UniProtKB-KW"/>
</dbReference>
<dbReference type="PANTHER" id="PTHR47951">
    <property type="entry name" value="OS08G0547900 PROTEIN"/>
    <property type="match status" value="1"/>
</dbReference>
<feature type="binding site" description="axial binding residue" evidence="1">
    <location>
        <position position="471"/>
    </location>
    <ligand>
        <name>heme</name>
        <dbReference type="ChEBI" id="CHEBI:30413"/>
    </ligand>
    <ligandPart>
        <name>Fe</name>
        <dbReference type="ChEBI" id="CHEBI:18248"/>
    </ligandPart>
</feature>
<dbReference type="Pfam" id="PF00067">
    <property type="entry name" value="p450"/>
    <property type="match status" value="1"/>
</dbReference>
<dbReference type="AlphaFoldDB" id="A0AAP0QRZ9"/>
<evidence type="ECO:0000313" key="5">
    <source>
        <dbReference type="Proteomes" id="UP001428341"/>
    </source>
</evidence>
<comment type="cofactor">
    <cofactor evidence="1">
        <name>heme</name>
        <dbReference type="ChEBI" id="CHEBI:30413"/>
    </cofactor>
</comment>
<dbReference type="FunFam" id="1.10.630.10:FF:000207">
    <property type="entry name" value="Putative cytochrome P450 superfamily protein"/>
    <property type="match status" value="1"/>
</dbReference>
<comment type="caution">
    <text evidence="4">The sequence shown here is derived from an EMBL/GenBank/DDBJ whole genome shotgun (WGS) entry which is preliminary data.</text>
</comment>
<dbReference type="CDD" id="cd11073">
    <property type="entry name" value="CYP76-like"/>
    <property type="match status" value="1"/>
</dbReference>
<dbReference type="PRINTS" id="PR00463">
    <property type="entry name" value="EP450I"/>
</dbReference>
<comment type="similarity">
    <text evidence="2">Belongs to the cytochrome P450 family.</text>
</comment>
<gene>
    <name evidence="4" type="ORF">WN944_009339</name>
</gene>
<dbReference type="Proteomes" id="UP001428341">
    <property type="component" value="Unassembled WGS sequence"/>
</dbReference>
<dbReference type="PROSITE" id="PS00086">
    <property type="entry name" value="CYTOCHROME_P450"/>
    <property type="match status" value="1"/>
</dbReference>
<name>A0AAP0QRZ9_9ROSI</name>
<evidence type="ECO:0000256" key="3">
    <source>
        <dbReference type="SAM" id="Phobius"/>
    </source>
</evidence>
<evidence type="ECO:0000313" key="4">
    <source>
        <dbReference type="EMBL" id="KAK9220915.1"/>
    </source>
</evidence>
<reference evidence="4 5" key="1">
    <citation type="submission" date="2024-05" db="EMBL/GenBank/DDBJ databases">
        <title>Haplotype-resolved chromosome-level genome assembly of Huyou (Citrus changshanensis).</title>
        <authorList>
            <person name="Miao C."/>
            <person name="Chen W."/>
            <person name="Wu Y."/>
            <person name="Wang L."/>
            <person name="Zhao S."/>
            <person name="Grierson D."/>
            <person name="Xu C."/>
            <person name="Chen K."/>
        </authorList>
    </citation>
    <scope>NUCLEOTIDE SEQUENCE [LARGE SCALE GENOMIC DNA]</scope>
    <source>
        <strain evidence="4">01-14</strain>
        <tissue evidence="4">Leaf</tissue>
    </source>
</reference>
<sequence>MALRVDDARSNETAIITCLVSVLAVVYLAWNVKKSRKANAKLPPGPPGLPVVGYLPFLGTTDLHKKFTELSGVYGPIFKLWLGNKLCVVVSSPSLIRQVVRDQDTTFANRDPPKAALVVSYGGNDIAWSNYGPEWRKLRKFFVGKMMSNASLDACYALRKQEVKNTIRDLYNNDNKIGMPIDIGELSFSTLVCAIQNMLWGEALEIREKGTTNLGAGLKFKLAELMVLAGTPNISDVFPMLSWLDIQGIERRAKKISLWLENVINSTVEQHRNKESTVEGEERAGKIFEGSRNKNFLQLLLELQENDDSASSISMNQFKAVLMDIITAGTDTTATMVEWTMAELMQHPQVMKKVQEELAQVVGMDSCVEEFHLSRLKYLDAVVKETFRLHPAVPLLVPRRASESGSIGGYTIPKDTTLMLNVWAIHRDPQLWDNPLEFRPERFLNVGVESKFDYSGNNFQYLPFGSGRRMCAGIPLAERMLMFVLASLLHSFEWELPAGTKLNLSEKFGIVIKKKEPLYGNKVSVVKGEEATGNNIEGRNFTCLVAEFAAVFYR</sequence>
<dbReference type="GO" id="GO:0005506">
    <property type="term" value="F:iron ion binding"/>
    <property type="evidence" value="ECO:0007669"/>
    <property type="project" value="InterPro"/>
</dbReference>
<keyword evidence="5" id="KW-1185">Reference proteome</keyword>
<dbReference type="GO" id="GO:0016705">
    <property type="term" value="F:oxidoreductase activity, acting on paired donors, with incorporation or reduction of molecular oxygen"/>
    <property type="evidence" value="ECO:0007669"/>
    <property type="project" value="InterPro"/>
</dbReference>
<dbReference type="InterPro" id="IPR017972">
    <property type="entry name" value="Cyt_P450_CS"/>
</dbReference>
<keyword evidence="1 2" id="KW-0408">Iron</keyword>
<proteinExistence type="inferred from homology"/>
<dbReference type="EMBL" id="JBCGBO010000002">
    <property type="protein sequence ID" value="KAK9220915.1"/>
    <property type="molecule type" value="Genomic_DNA"/>
</dbReference>
<evidence type="ECO:0008006" key="6">
    <source>
        <dbReference type="Google" id="ProtNLM"/>
    </source>
</evidence>
<feature type="transmembrane region" description="Helical" evidence="3">
    <location>
        <begin position="12"/>
        <end position="30"/>
    </location>
</feature>
<keyword evidence="1 2" id="KW-0349">Heme</keyword>
<dbReference type="PANTHER" id="PTHR47951:SF7">
    <property type="entry name" value="FLAVONOID 3',5'-HYDROXYLASE-LIKE ISOFORM X1"/>
    <property type="match status" value="1"/>
</dbReference>
<accession>A0AAP0QRZ9</accession>
<keyword evidence="3" id="KW-0812">Transmembrane</keyword>
<keyword evidence="2" id="KW-0503">Monooxygenase</keyword>
<dbReference type="SUPFAM" id="SSF48264">
    <property type="entry name" value="Cytochrome P450"/>
    <property type="match status" value="1"/>
</dbReference>
<keyword evidence="3" id="KW-1133">Transmembrane helix</keyword>
<keyword evidence="3" id="KW-0472">Membrane</keyword>
<dbReference type="InterPro" id="IPR036396">
    <property type="entry name" value="Cyt_P450_sf"/>
</dbReference>
<keyword evidence="2" id="KW-0560">Oxidoreductase</keyword>
<organism evidence="4 5">
    <name type="scientific">Citrus x changshan-huyou</name>
    <dbReference type="NCBI Taxonomy" id="2935761"/>
    <lineage>
        <taxon>Eukaryota</taxon>
        <taxon>Viridiplantae</taxon>
        <taxon>Streptophyta</taxon>
        <taxon>Embryophyta</taxon>
        <taxon>Tracheophyta</taxon>
        <taxon>Spermatophyta</taxon>
        <taxon>Magnoliopsida</taxon>
        <taxon>eudicotyledons</taxon>
        <taxon>Gunneridae</taxon>
        <taxon>Pentapetalae</taxon>
        <taxon>rosids</taxon>
        <taxon>malvids</taxon>
        <taxon>Sapindales</taxon>
        <taxon>Rutaceae</taxon>
        <taxon>Aurantioideae</taxon>
        <taxon>Citrus</taxon>
    </lineage>
</organism>
<dbReference type="InterPro" id="IPR001128">
    <property type="entry name" value="Cyt_P450"/>
</dbReference>
<dbReference type="GO" id="GO:0020037">
    <property type="term" value="F:heme binding"/>
    <property type="evidence" value="ECO:0007669"/>
    <property type="project" value="InterPro"/>
</dbReference>
<dbReference type="InterPro" id="IPR002401">
    <property type="entry name" value="Cyt_P450_E_grp-I"/>
</dbReference>
<dbReference type="PRINTS" id="PR00385">
    <property type="entry name" value="P450"/>
</dbReference>
<keyword evidence="1 2" id="KW-0479">Metal-binding</keyword>
<evidence type="ECO:0000256" key="1">
    <source>
        <dbReference type="PIRSR" id="PIRSR602401-1"/>
    </source>
</evidence>
<evidence type="ECO:0000256" key="2">
    <source>
        <dbReference type="RuleBase" id="RU000461"/>
    </source>
</evidence>
<dbReference type="Gene3D" id="1.10.630.10">
    <property type="entry name" value="Cytochrome P450"/>
    <property type="match status" value="1"/>
</dbReference>